<dbReference type="UniPathway" id="UPA00148"/>
<evidence type="ECO:0000256" key="5">
    <source>
        <dbReference type="ARBA" id="ARBA00022691"/>
    </source>
</evidence>
<name>A0A7W6GG67_9HYPH</name>
<dbReference type="InterPro" id="IPR035996">
    <property type="entry name" value="4pyrrol_Methylase_sf"/>
</dbReference>
<dbReference type="RefSeq" id="WP_183394174.1">
    <property type="nucleotide sequence ID" value="NZ_JACIDR010000001.1"/>
</dbReference>
<dbReference type="EMBL" id="JACIDR010000001">
    <property type="protein sequence ID" value="MBB3972394.1"/>
    <property type="molecule type" value="Genomic_DNA"/>
</dbReference>
<dbReference type="SUPFAM" id="SSF53790">
    <property type="entry name" value="Tetrapyrrole methylase"/>
    <property type="match status" value="1"/>
</dbReference>
<dbReference type="GO" id="GO:0009236">
    <property type="term" value="P:cobalamin biosynthetic process"/>
    <property type="evidence" value="ECO:0007669"/>
    <property type="project" value="UniProtKB-UniPathway"/>
</dbReference>
<evidence type="ECO:0000256" key="3">
    <source>
        <dbReference type="ARBA" id="ARBA00022603"/>
    </source>
</evidence>
<keyword evidence="4 7" id="KW-0808">Transferase</keyword>
<evidence type="ECO:0000313" key="7">
    <source>
        <dbReference type="EMBL" id="MBB3972394.1"/>
    </source>
</evidence>
<dbReference type="GO" id="GO:0032259">
    <property type="term" value="P:methylation"/>
    <property type="evidence" value="ECO:0007669"/>
    <property type="project" value="UniProtKB-KW"/>
</dbReference>
<dbReference type="PANTHER" id="PTHR43182">
    <property type="entry name" value="COBALT-PRECORRIN-6B C(15)-METHYLTRANSFERASE (DECARBOXYLATING)"/>
    <property type="match status" value="1"/>
</dbReference>
<dbReference type="InterPro" id="IPR000878">
    <property type="entry name" value="4pyrrol_Mease"/>
</dbReference>
<dbReference type="InterPro" id="IPR012818">
    <property type="entry name" value="CbiE"/>
</dbReference>
<evidence type="ECO:0000256" key="2">
    <source>
        <dbReference type="ARBA" id="ARBA00022573"/>
    </source>
</evidence>
<dbReference type="GO" id="GO:0046025">
    <property type="term" value="F:precorrin-6Y C5,15-methyltransferase (decarboxylating) activity"/>
    <property type="evidence" value="ECO:0007669"/>
    <property type="project" value="UniProtKB-EC"/>
</dbReference>
<organism evidence="7 8">
    <name type="scientific">Hansschlegelia beijingensis</name>
    <dbReference type="NCBI Taxonomy" id="1133344"/>
    <lineage>
        <taxon>Bacteria</taxon>
        <taxon>Pseudomonadati</taxon>
        <taxon>Pseudomonadota</taxon>
        <taxon>Alphaproteobacteria</taxon>
        <taxon>Hyphomicrobiales</taxon>
        <taxon>Methylopilaceae</taxon>
        <taxon>Hansschlegelia</taxon>
    </lineage>
</organism>
<comment type="pathway">
    <text evidence="1">Cofactor biosynthesis; adenosylcobalamin biosynthesis.</text>
</comment>
<keyword evidence="5" id="KW-0949">S-adenosyl-L-methionine</keyword>
<protein>
    <submittedName>
        <fullName evidence="7">Precorrin-6Y C5,15-methyltransferase (Decarboxylating)</fullName>
        <ecNumber evidence="7">2.1.1.132</ecNumber>
    </submittedName>
</protein>
<dbReference type="PIRSF" id="PIRSF036428">
    <property type="entry name" value="CobL"/>
    <property type="match status" value="1"/>
</dbReference>
<dbReference type="EC" id="2.1.1.132" evidence="7"/>
<dbReference type="NCBIfam" id="TIGR02469">
    <property type="entry name" value="CbiT"/>
    <property type="match status" value="1"/>
</dbReference>
<reference evidence="7 8" key="1">
    <citation type="submission" date="2020-08" db="EMBL/GenBank/DDBJ databases">
        <title>Genomic Encyclopedia of Type Strains, Phase IV (KMG-IV): sequencing the most valuable type-strain genomes for metagenomic binning, comparative biology and taxonomic classification.</title>
        <authorList>
            <person name="Goeker M."/>
        </authorList>
    </citation>
    <scope>NUCLEOTIDE SEQUENCE [LARGE SCALE GENOMIC DNA]</scope>
    <source>
        <strain evidence="7 8">DSM 25481</strain>
    </source>
</reference>
<dbReference type="InterPro" id="IPR006365">
    <property type="entry name" value="Cbl_synth_CobL"/>
</dbReference>
<keyword evidence="2" id="KW-0169">Cobalamin biosynthesis</keyword>
<keyword evidence="3 7" id="KW-0489">Methyltransferase</keyword>
<feature type="domain" description="Tetrapyrrole methylase" evidence="6">
    <location>
        <begin position="16"/>
        <end position="203"/>
    </location>
</feature>
<dbReference type="InterPro" id="IPR050714">
    <property type="entry name" value="Cobalamin_biosynth_MTase"/>
</dbReference>
<dbReference type="InterPro" id="IPR029063">
    <property type="entry name" value="SAM-dependent_MTases_sf"/>
</dbReference>
<dbReference type="Pfam" id="PF00590">
    <property type="entry name" value="TP_methylase"/>
    <property type="match status" value="1"/>
</dbReference>
<dbReference type="CDD" id="cd11644">
    <property type="entry name" value="Precorrin-6Y-MT"/>
    <property type="match status" value="1"/>
</dbReference>
<dbReference type="PANTHER" id="PTHR43182:SF1">
    <property type="entry name" value="COBALT-PRECORRIN-7 C(5)-METHYLTRANSFERASE"/>
    <property type="match status" value="1"/>
</dbReference>
<keyword evidence="8" id="KW-1185">Reference proteome</keyword>
<dbReference type="GO" id="GO:0008276">
    <property type="term" value="F:protein methyltransferase activity"/>
    <property type="evidence" value="ECO:0007669"/>
    <property type="project" value="InterPro"/>
</dbReference>
<dbReference type="InterPro" id="IPR014008">
    <property type="entry name" value="Cbl_synth_MTase_CbiT"/>
</dbReference>
<sequence>MTAAAPAEHPAVARWLTVIGVGEDGAAALTCEALSALRKAELVVGGARHLALLPADLAPAAERRAWPSPMLPFLDEIAGWRGRRVAVLASGDPLLYGVAATLLGRFDRSEVTVLPAVSAYQLACAAMLWPVAETQLVSACGRPIETLSLALHHGARIVLFSADGSTPSAAAALLAAQGYGGSRVTVLERLGSPDAAATATTANDMGERRFHALNAVAIEAVAEPETKVFPRTPGLADDAFDNDGQITRREIRAVTLARLAPIPGALLWDVGAGSGSIGIEWMRAAAGARAVGLEPRPDRAARARENARRLGVPGLEIREQRAPEGLEGLPAPDAVFLGGGAGAEGVIEICWEALRPGGRLVANAVTLETEARLVAAHRRLGGELVRIEASYAGAVGGMTGWRPAMPVTQFAAVKPR</sequence>
<dbReference type="SUPFAM" id="SSF53335">
    <property type="entry name" value="S-adenosyl-L-methionine-dependent methyltransferases"/>
    <property type="match status" value="1"/>
</dbReference>
<proteinExistence type="predicted"/>
<dbReference type="Proteomes" id="UP000528964">
    <property type="component" value="Unassembled WGS sequence"/>
</dbReference>
<dbReference type="AlphaFoldDB" id="A0A7W6GG67"/>
<comment type="caution">
    <text evidence="7">The sequence shown here is derived from an EMBL/GenBank/DDBJ whole genome shotgun (WGS) entry which is preliminary data.</text>
</comment>
<dbReference type="Gene3D" id="3.40.50.150">
    <property type="entry name" value="Vaccinia Virus protein VP39"/>
    <property type="match status" value="1"/>
</dbReference>
<gene>
    <name evidence="7" type="ORF">GGR24_001027</name>
</gene>
<evidence type="ECO:0000256" key="4">
    <source>
        <dbReference type="ARBA" id="ARBA00022679"/>
    </source>
</evidence>
<dbReference type="NCBIfam" id="TIGR02467">
    <property type="entry name" value="CbiE"/>
    <property type="match status" value="1"/>
</dbReference>
<accession>A0A7W6GG67</accession>
<evidence type="ECO:0000313" key="8">
    <source>
        <dbReference type="Proteomes" id="UP000528964"/>
    </source>
</evidence>
<evidence type="ECO:0000256" key="1">
    <source>
        <dbReference type="ARBA" id="ARBA00004953"/>
    </source>
</evidence>
<dbReference type="Gene3D" id="3.40.1010.10">
    <property type="entry name" value="Cobalt-precorrin-4 Transmethylase, Domain 1"/>
    <property type="match status" value="1"/>
</dbReference>
<evidence type="ECO:0000259" key="6">
    <source>
        <dbReference type="Pfam" id="PF00590"/>
    </source>
</evidence>
<dbReference type="InterPro" id="IPR014777">
    <property type="entry name" value="4pyrrole_Mease_sub1"/>
</dbReference>